<accession>A0A199UYC8</accession>
<dbReference type="STRING" id="4615.A0A199UYC8"/>
<evidence type="ECO:0000256" key="1">
    <source>
        <dbReference type="SAM" id="Phobius"/>
    </source>
</evidence>
<sequence length="211" mass="23107">MATENPRLGDPSAAALDGAGVSGTAAVCACAAMAFFYVAILYSPTLILRLPPPTSVESFFLRRFGCAAISSAASVAASAALLGVRCCPCLSCSKSVWRSGDLSLILGVFGIRRHQLWEAVVIPLFLTSLVYAGTLVSKLWLLMNSRIEDCTEDFCCQPTSFMQIGIWAQHFVDRMSAYIHDVLAWRTYVVIRIRIVQIRHKASLYGDEYEL</sequence>
<comment type="caution">
    <text evidence="2">The sequence shown here is derived from an EMBL/GenBank/DDBJ whole genome shotgun (WGS) entry which is preliminary data.</text>
</comment>
<protein>
    <submittedName>
        <fullName evidence="2">CAAX prenyl protease 2</fullName>
    </submittedName>
</protein>
<dbReference type="EMBL" id="LSRQ01004232">
    <property type="protein sequence ID" value="OAY69784.1"/>
    <property type="molecule type" value="Genomic_DNA"/>
</dbReference>
<dbReference type="PANTHER" id="PTHR13046">
    <property type="entry name" value="PROTEASE U48 CAAX PRENYL PROTEASE RCE1"/>
    <property type="match status" value="1"/>
</dbReference>
<dbReference type="GO" id="GO:0004222">
    <property type="term" value="F:metalloendopeptidase activity"/>
    <property type="evidence" value="ECO:0007669"/>
    <property type="project" value="InterPro"/>
</dbReference>
<feature type="transmembrane region" description="Helical" evidence="1">
    <location>
        <begin position="20"/>
        <end position="43"/>
    </location>
</feature>
<evidence type="ECO:0000313" key="3">
    <source>
        <dbReference type="Proteomes" id="UP000092600"/>
    </source>
</evidence>
<keyword evidence="1" id="KW-1133">Transmembrane helix</keyword>
<gene>
    <name evidence="2" type="ORF">ACMD2_25165</name>
</gene>
<keyword evidence="2" id="KW-0645">Protease</keyword>
<keyword evidence="1" id="KW-0472">Membrane</keyword>
<dbReference type="PANTHER" id="PTHR13046:SF0">
    <property type="entry name" value="CAAX PRENYL PROTEASE 2"/>
    <property type="match status" value="1"/>
</dbReference>
<dbReference type="GO" id="GO:0005789">
    <property type="term" value="C:endoplasmic reticulum membrane"/>
    <property type="evidence" value="ECO:0007669"/>
    <property type="project" value="InterPro"/>
</dbReference>
<keyword evidence="1" id="KW-0812">Transmembrane</keyword>
<dbReference type="PROSITE" id="PS51257">
    <property type="entry name" value="PROKAR_LIPOPROTEIN"/>
    <property type="match status" value="1"/>
</dbReference>
<dbReference type="AlphaFoldDB" id="A0A199UYC8"/>
<proteinExistence type="predicted"/>
<evidence type="ECO:0000313" key="2">
    <source>
        <dbReference type="EMBL" id="OAY69784.1"/>
    </source>
</evidence>
<reference evidence="2 3" key="1">
    <citation type="journal article" date="2016" name="DNA Res.">
        <title>The draft genome of MD-2 pineapple using hybrid error correction of long reads.</title>
        <authorList>
            <person name="Redwan R.M."/>
            <person name="Saidin A."/>
            <person name="Kumar S.V."/>
        </authorList>
    </citation>
    <scope>NUCLEOTIDE SEQUENCE [LARGE SCALE GENOMIC DNA]</scope>
    <source>
        <strain evidence="3">cv. MD2</strain>
        <tissue evidence="2">Leaf</tissue>
    </source>
</reference>
<dbReference type="Proteomes" id="UP000092600">
    <property type="component" value="Unassembled WGS sequence"/>
</dbReference>
<organism evidence="2 3">
    <name type="scientific">Ananas comosus</name>
    <name type="common">Pineapple</name>
    <name type="synonym">Ananas ananas</name>
    <dbReference type="NCBI Taxonomy" id="4615"/>
    <lineage>
        <taxon>Eukaryota</taxon>
        <taxon>Viridiplantae</taxon>
        <taxon>Streptophyta</taxon>
        <taxon>Embryophyta</taxon>
        <taxon>Tracheophyta</taxon>
        <taxon>Spermatophyta</taxon>
        <taxon>Magnoliopsida</taxon>
        <taxon>Liliopsida</taxon>
        <taxon>Poales</taxon>
        <taxon>Bromeliaceae</taxon>
        <taxon>Bromelioideae</taxon>
        <taxon>Ananas</taxon>
    </lineage>
</organism>
<keyword evidence="2" id="KW-0378">Hydrolase</keyword>
<dbReference type="GO" id="GO:0071586">
    <property type="term" value="P:CAAX-box protein processing"/>
    <property type="evidence" value="ECO:0007669"/>
    <property type="project" value="InterPro"/>
</dbReference>
<name>A0A199UYC8_ANACO</name>
<dbReference type="InterPro" id="IPR039731">
    <property type="entry name" value="Rce1"/>
</dbReference>